<dbReference type="InterPro" id="IPR007219">
    <property type="entry name" value="XnlR_reg_dom"/>
</dbReference>
<evidence type="ECO:0000256" key="5">
    <source>
        <dbReference type="ARBA" id="ARBA00023242"/>
    </source>
</evidence>
<evidence type="ECO:0000313" key="9">
    <source>
        <dbReference type="Proteomes" id="UP001216150"/>
    </source>
</evidence>
<dbReference type="PANTHER" id="PTHR47424:SF15">
    <property type="entry name" value="ZN(II)2CYS6 TRANSCRIPTION FACTOR (EUROFUNG)"/>
    <property type="match status" value="1"/>
</dbReference>
<dbReference type="GO" id="GO:0006351">
    <property type="term" value="P:DNA-templated transcription"/>
    <property type="evidence" value="ECO:0007669"/>
    <property type="project" value="InterPro"/>
</dbReference>
<reference evidence="8 9" key="1">
    <citation type="journal article" date="2023" name="IMA Fungus">
        <title>Comparative genomic study of the Penicillium genus elucidates a diverse pangenome and 15 lateral gene transfer events.</title>
        <authorList>
            <person name="Petersen C."/>
            <person name="Sorensen T."/>
            <person name="Nielsen M.R."/>
            <person name="Sondergaard T.E."/>
            <person name="Sorensen J.L."/>
            <person name="Fitzpatrick D.A."/>
            <person name="Frisvad J.C."/>
            <person name="Nielsen K.L."/>
        </authorList>
    </citation>
    <scope>NUCLEOTIDE SEQUENCE [LARGE SCALE GENOMIC DNA]</scope>
    <source>
        <strain evidence="8 9">IBT 29057</strain>
    </source>
</reference>
<dbReference type="SMART" id="SM00906">
    <property type="entry name" value="Fungal_trans"/>
    <property type="match status" value="1"/>
</dbReference>
<dbReference type="Gene3D" id="4.10.240.10">
    <property type="entry name" value="Zn(2)-C6 fungal-type DNA-binding domain"/>
    <property type="match status" value="1"/>
</dbReference>
<dbReference type="InterPro" id="IPR036864">
    <property type="entry name" value="Zn2-C6_fun-type_DNA-bd_sf"/>
</dbReference>
<dbReference type="Pfam" id="PF04082">
    <property type="entry name" value="Fungal_trans"/>
    <property type="match status" value="1"/>
</dbReference>
<evidence type="ECO:0000256" key="2">
    <source>
        <dbReference type="ARBA" id="ARBA00023015"/>
    </source>
</evidence>
<gene>
    <name evidence="8" type="ORF">N7450_004832</name>
</gene>
<dbReference type="CDD" id="cd00067">
    <property type="entry name" value="GAL4"/>
    <property type="match status" value="1"/>
</dbReference>
<evidence type="ECO:0000256" key="4">
    <source>
        <dbReference type="ARBA" id="ARBA00023163"/>
    </source>
</evidence>
<name>A0AAD6DRH9_9EURO</name>
<evidence type="ECO:0000259" key="7">
    <source>
        <dbReference type="PROSITE" id="PS50048"/>
    </source>
</evidence>
<dbReference type="PROSITE" id="PS50048">
    <property type="entry name" value="ZN2_CY6_FUNGAL_2"/>
    <property type="match status" value="1"/>
</dbReference>
<feature type="compositionally biased region" description="Acidic residues" evidence="6">
    <location>
        <begin position="139"/>
        <end position="150"/>
    </location>
</feature>
<evidence type="ECO:0000256" key="6">
    <source>
        <dbReference type="SAM" id="MobiDB-lite"/>
    </source>
</evidence>
<dbReference type="GO" id="GO:0005634">
    <property type="term" value="C:nucleus"/>
    <property type="evidence" value="ECO:0007669"/>
    <property type="project" value="TreeGrafter"/>
</dbReference>
<comment type="caution">
    <text evidence="8">The sequence shown here is derived from an EMBL/GenBank/DDBJ whole genome shotgun (WGS) entry which is preliminary data.</text>
</comment>
<feature type="domain" description="Zn(2)-C6 fungal-type" evidence="7">
    <location>
        <begin position="28"/>
        <end position="57"/>
    </location>
</feature>
<accession>A0AAD6DRH9</accession>
<dbReference type="GO" id="GO:0000978">
    <property type="term" value="F:RNA polymerase II cis-regulatory region sequence-specific DNA binding"/>
    <property type="evidence" value="ECO:0007669"/>
    <property type="project" value="TreeGrafter"/>
</dbReference>
<feature type="compositionally biased region" description="Polar residues" evidence="6">
    <location>
        <begin position="155"/>
        <end position="165"/>
    </location>
</feature>
<dbReference type="PANTHER" id="PTHR47424">
    <property type="entry name" value="REGULATORY PROTEIN GAL4"/>
    <property type="match status" value="1"/>
</dbReference>
<evidence type="ECO:0000256" key="3">
    <source>
        <dbReference type="ARBA" id="ARBA00023125"/>
    </source>
</evidence>
<dbReference type="PROSITE" id="PS00463">
    <property type="entry name" value="ZN2_CY6_FUNGAL_1"/>
    <property type="match status" value="1"/>
</dbReference>
<keyword evidence="4" id="KW-0804">Transcription</keyword>
<keyword evidence="1" id="KW-0479">Metal-binding</keyword>
<feature type="region of interest" description="Disordered" evidence="6">
    <location>
        <begin position="1"/>
        <end position="25"/>
    </location>
</feature>
<evidence type="ECO:0000313" key="8">
    <source>
        <dbReference type="EMBL" id="KAJ5590860.1"/>
    </source>
</evidence>
<dbReference type="GO" id="GO:0008270">
    <property type="term" value="F:zinc ion binding"/>
    <property type="evidence" value="ECO:0007669"/>
    <property type="project" value="InterPro"/>
</dbReference>
<keyword evidence="9" id="KW-1185">Reference proteome</keyword>
<dbReference type="AlphaFoldDB" id="A0AAD6DRH9"/>
<keyword evidence="2" id="KW-0805">Transcription regulation</keyword>
<dbReference type="Pfam" id="PF00172">
    <property type="entry name" value="Zn_clus"/>
    <property type="match status" value="1"/>
</dbReference>
<keyword evidence="5" id="KW-0539">Nucleus</keyword>
<keyword evidence="3" id="KW-0238">DNA-binding</keyword>
<sequence length="682" mass="77606">MPTDQNLASSMADGSAPKRAKRPRAAQACDRCRTKKYKCDEQYPCLHCKKSQLDCVYQGNYRERESSRSANYVVDLEKKLEEMASKLRMAEARLAVSPLSSNPQIQPVTQTVIETTPCSLPRPGSTPQEQTTLCRDVPEESPDSAGDEISEFNHHTNGTEFHGSTSSAAIIGHLSKSREPGRHEERHATTIDSSLISTLHNPSFSPSAGPGQPTSLESQNYYFDQAHVFMNGYFENIHFIHPFIDKDEFLLRANNLWFNRTHTPEPSFVALYLSVLSFGALVRVWDEDKLAGMGRFEWSRKLFGEAQAYLNYLRFSNDLETVQCLYFMAKICQNELNPNLAYMYLGLAVRTCLSAGFNRQISSPKDQRSSWISKTWWGIFSLEIEMSFSTGRPDTLGMDEYHNRAIPDRDDSEYAIIPWMIDFAQIIRRVSIQIYHSRITLQEKLQLALQIEMEIDRWLARLPEKIKPDIGAYQPSRSALRDPKWARRQRLVLGIPISRANYGTPPSELEETINKCLDSAMKTIEVIHDIYRVHTFFRCWYFYPTSLILLIPLWYNTTYVMFATSTLLLPMSKLGMCAETMPLLRSVEMGVEILEAMDESVVARKSVEIVRQYLRDFRASGTQQQATETRDGTVEMASSELGAGSSGFDIPEWAYGFGFPDYSFDGIARLFDDIGGLPMLDG</sequence>
<proteinExistence type="predicted"/>
<dbReference type="SMART" id="SM00066">
    <property type="entry name" value="GAL4"/>
    <property type="match status" value="1"/>
</dbReference>
<organism evidence="8 9">
    <name type="scientific">Penicillium hetheringtonii</name>
    <dbReference type="NCBI Taxonomy" id="911720"/>
    <lineage>
        <taxon>Eukaryota</taxon>
        <taxon>Fungi</taxon>
        <taxon>Dikarya</taxon>
        <taxon>Ascomycota</taxon>
        <taxon>Pezizomycotina</taxon>
        <taxon>Eurotiomycetes</taxon>
        <taxon>Eurotiomycetidae</taxon>
        <taxon>Eurotiales</taxon>
        <taxon>Aspergillaceae</taxon>
        <taxon>Penicillium</taxon>
    </lineage>
</organism>
<dbReference type="Proteomes" id="UP001216150">
    <property type="component" value="Unassembled WGS sequence"/>
</dbReference>
<dbReference type="GO" id="GO:0000435">
    <property type="term" value="P:positive regulation of transcription from RNA polymerase II promoter by galactose"/>
    <property type="evidence" value="ECO:0007669"/>
    <property type="project" value="TreeGrafter"/>
</dbReference>
<dbReference type="SUPFAM" id="SSF57701">
    <property type="entry name" value="Zn2/Cys6 DNA-binding domain"/>
    <property type="match status" value="1"/>
</dbReference>
<dbReference type="GO" id="GO:0000981">
    <property type="term" value="F:DNA-binding transcription factor activity, RNA polymerase II-specific"/>
    <property type="evidence" value="ECO:0007669"/>
    <property type="project" value="InterPro"/>
</dbReference>
<evidence type="ECO:0000256" key="1">
    <source>
        <dbReference type="ARBA" id="ARBA00022723"/>
    </source>
</evidence>
<feature type="region of interest" description="Disordered" evidence="6">
    <location>
        <begin position="136"/>
        <end position="165"/>
    </location>
</feature>
<dbReference type="InterPro" id="IPR051127">
    <property type="entry name" value="Fungal_SecMet_Regulators"/>
</dbReference>
<dbReference type="EMBL" id="JAQJAC010000003">
    <property type="protein sequence ID" value="KAJ5590860.1"/>
    <property type="molecule type" value="Genomic_DNA"/>
</dbReference>
<dbReference type="CDD" id="cd12148">
    <property type="entry name" value="fungal_TF_MHR"/>
    <property type="match status" value="1"/>
</dbReference>
<protein>
    <recommendedName>
        <fullName evidence="7">Zn(2)-C6 fungal-type domain-containing protein</fullName>
    </recommendedName>
</protein>
<dbReference type="InterPro" id="IPR001138">
    <property type="entry name" value="Zn2Cys6_DnaBD"/>
</dbReference>